<feature type="modified residue" description="4-aspartylphosphate" evidence="2">
    <location>
        <position position="225"/>
    </location>
</feature>
<feature type="region of interest" description="Disordered" evidence="3">
    <location>
        <begin position="34"/>
        <end position="64"/>
    </location>
</feature>
<accession>A0A0D6R700</accession>
<protein>
    <recommendedName>
        <fullName evidence="4">Response regulatory domain-containing protein</fullName>
    </recommendedName>
</protein>
<dbReference type="InterPro" id="IPR001789">
    <property type="entry name" value="Sig_transdc_resp-reg_receiver"/>
</dbReference>
<dbReference type="PANTHER" id="PTHR45339:SF3">
    <property type="entry name" value="HISTIDINE KINASE"/>
    <property type="match status" value="1"/>
</dbReference>
<keyword evidence="1 2" id="KW-0597">Phosphoprotein</keyword>
<dbReference type="GO" id="GO:0000160">
    <property type="term" value="P:phosphorelay signal transduction system"/>
    <property type="evidence" value="ECO:0007669"/>
    <property type="project" value="InterPro"/>
</dbReference>
<evidence type="ECO:0000259" key="4">
    <source>
        <dbReference type="PROSITE" id="PS50110"/>
    </source>
</evidence>
<dbReference type="AlphaFoldDB" id="A0A0D6R700"/>
<organism evidence="5">
    <name type="scientific">Araucaria cunninghamii</name>
    <name type="common">Hoop pine</name>
    <name type="synonym">Moreton Bay pine</name>
    <dbReference type="NCBI Taxonomy" id="56994"/>
    <lineage>
        <taxon>Eukaryota</taxon>
        <taxon>Viridiplantae</taxon>
        <taxon>Streptophyta</taxon>
        <taxon>Embryophyta</taxon>
        <taxon>Tracheophyta</taxon>
        <taxon>Spermatophyta</taxon>
        <taxon>Pinopsida</taxon>
        <taxon>Pinidae</taxon>
        <taxon>Conifers II</taxon>
        <taxon>Araucariales</taxon>
        <taxon>Araucariaceae</taxon>
        <taxon>Araucaria</taxon>
    </lineage>
</organism>
<dbReference type="InterPro" id="IPR011006">
    <property type="entry name" value="CheY-like_superfamily"/>
</dbReference>
<dbReference type="EMBL" id="GCKF01021642">
    <property type="protein sequence ID" value="JAG98609.1"/>
    <property type="molecule type" value="Transcribed_RNA"/>
</dbReference>
<evidence type="ECO:0000256" key="2">
    <source>
        <dbReference type="PROSITE-ProRule" id="PRU00169"/>
    </source>
</evidence>
<evidence type="ECO:0000256" key="3">
    <source>
        <dbReference type="SAM" id="MobiDB-lite"/>
    </source>
</evidence>
<dbReference type="SUPFAM" id="SSF52172">
    <property type="entry name" value="CheY-like"/>
    <property type="match status" value="1"/>
</dbReference>
<name>A0A0D6R700_ARACU</name>
<feature type="compositionally biased region" description="Low complexity" evidence="3">
    <location>
        <begin position="37"/>
        <end position="47"/>
    </location>
</feature>
<dbReference type="PROSITE" id="PS50110">
    <property type="entry name" value="RESPONSE_REGULATORY"/>
    <property type="match status" value="1"/>
</dbReference>
<evidence type="ECO:0000256" key="1">
    <source>
        <dbReference type="ARBA" id="ARBA00022553"/>
    </source>
</evidence>
<proteinExistence type="predicted"/>
<dbReference type="SMART" id="SM00448">
    <property type="entry name" value="REC"/>
    <property type="match status" value="1"/>
</dbReference>
<evidence type="ECO:0000313" key="5">
    <source>
        <dbReference type="EMBL" id="JAG98609.1"/>
    </source>
</evidence>
<reference evidence="5" key="1">
    <citation type="submission" date="2015-03" db="EMBL/GenBank/DDBJ databases">
        <title>A transcriptome of Araucaria cunninghamii, an australian fine timber species.</title>
        <authorList>
            <person name="Jing Yi C.J.Y."/>
            <person name="Yin San L.Y.S."/>
            <person name="Abdul Karim S.S."/>
            <person name="Wan Azmi N.N."/>
            <person name="Hercus R.R."/>
            <person name="Croft L.L."/>
        </authorList>
    </citation>
    <scope>NUCLEOTIDE SEQUENCE</scope>
    <source>
        <strain evidence="5">MI0301</strain>
        <tissue evidence="5">Leaf</tissue>
    </source>
</reference>
<dbReference type="PANTHER" id="PTHR45339">
    <property type="entry name" value="HYBRID SIGNAL TRANSDUCTION HISTIDINE KINASE J"/>
    <property type="match status" value="1"/>
</dbReference>
<feature type="domain" description="Response regulatory" evidence="4">
    <location>
        <begin position="148"/>
        <end position="294"/>
    </location>
</feature>
<dbReference type="Pfam" id="PF00072">
    <property type="entry name" value="Response_reg"/>
    <property type="match status" value="1"/>
</dbReference>
<dbReference type="Gene3D" id="3.40.50.2300">
    <property type="match status" value="1"/>
</dbReference>
<sequence>MGSSTKRFKVDSVSSGVDTGTFYKTLEHTLPLELDSGMHSGNSNGHSKQSKSIMSNGISKHGNGHTSNIQLVSKSNSQNENLPCEVSCIPSDPNLSTVGLTGASSLNHEKKCLDSKQQPRISEELSKLPVRRAPSNSMSTEKSLKGIRILLAEDTPVLQRVATIMLEKMGASVVAVGDGLQAVDALKCHYNVGDFDKWSSINKATTNGNHITSGDHPPFDLILMDCQMPKMDGYEATKVIRLAEEGTGHHLPIVALTAHAMSSDEAKCLEVGMDAYLTKPIDSKLMASTILTLTRRKK</sequence>
<feature type="compositionally biased region" description="Polar residues" evidence="3">
    <location>
        <begin position="50"/>
        <end position="64"/>
    </location>
</feature>
<dbReference type="CDD" id="cd17546">
    <property type="entry name" value="REC_hyHK_CKI1_RcsC-like"/>
    <property type="match status" value="1"/>
</dbReference>